<feature type="transmembrane region" description="Helical" evidence="1">
    <location>
        <begin position="219"/>
        <end position="238"/>
    </location>
</feature>
<accession>A0A9J6ZJN4</accession>
<gene>
    <name evidence="2" type="ORF">NAG76_08745</name>
</gene>
<protein>
    <submittedName>
        <fullName evidence="2">ABC transporter permease</fullName>
    </submittedName>
</protein>
<keyword evidence="1" id="KW-0812">Transmembrane</keyword>
<dbReference type="PANTHER" id="PTHR37305:SF1">
    <property type="entry name" value="MEMBRANE PROTEIN"/>
    <property type="match status" value="1"/>
</dbReference>
<evidence type="ECO:0000313" key="3">
    <source>
        <dbReference type="Proteomes" id="UP001056756"/>
    </source>
</evidence>
<keyword evidence="1" id="KW-0472">Membrane</keyword>
<sequence length="243" mass="27509">MGRLLLAEWYKLRKTNIIPFILIGPALVLAIACNVELDMEGTENFQYIYTSMMVNLVYAVMFLPLMTGVLATIICRYEHQAGGWKQLFALPTTRGKVYVSKFVIIISITLIMQLLYALVLLSVGLMKGYGEPFPMVLIVKSIFGGWVATLPLIALQLWLSTLFKSFAAPFAVNVIFTIPTILVMNSAKVAPYYPWAQPFAMMYIAEDKQDVFFIPWEQLLTVVGGSFILFFVLGYIYLQRKEV</sequence>
<feature type="transmembrane region" description="Helical" evidence="1">
    <location>
        <begin position="98"/>
        <end position="125"/>
    </location>
</feature>
<organism evidence="2 3">
    <name type="scientific">Candidatus Pristimantibacillus lignocellulolyticus</name>
    <dbReference type="NCBI Taxonomy" id="2994561"/>
    <lineage>
        <taxon>Bacteria</taxon>
        <taxon>Bacillati</taxon>
        <taxon>Bacillota</taxon>
        <taxon>Bacilli</taxon>
        <taxon>Bacillales</taxon>
        <taxon>Paenibacillaceae</taxon>
        <taxon>Candidatus Pristimantibacillus</taxon>
    </lineage>
</organism>
<feature type="transmembrane region" description="Helical" evidence="1">
    <location>
        <begin position="57"/>
        <end position="77"/>
    </location>
</feature>
<dbReference type="EMBL" id="CP097899">
    <property type="protein sequence ID" value="URN96284.1"/>
    <property type="molecule type" value="Genomic_DNA"/>
</dbReference>
<dbReference type="PROSITE" id="PS51257">
    <property type="entry name" value="PROKAR_LIPOPROTEIN"/>
    <property type="match status" value="1"/>
</dbReference>
<keyword evidence="1" id="KW-1133">Transmembrane helix</keyword>
<feature type="transmembrane region" description="Helical" evidence="1">
    <location>
        <begin position="137"/>
        <end position="159"/>
    </location>
</feature>
<feature type="transmembrane region" description="Helical" evidence="1">
    <location>
        <begin position="166"/>
        <end position="184"/>
    </location>
</feature>
<evidence type="ECO:0000256" key="1">
    <source>
        <dbReference type="SAM" id="Phobius"/>
    </source>
</evidence>
<evidence type="ECO:0000313" key="2">
    <source>
        <dbReference type="EMBL" id="URN96284.1"/>
    </source>
</evidence>
<dbReference type="AlphaFoldDB" id="A0A9J6ZJN4"/>
<name>A0A9J6ZJN4_9BACL</name>
<reference evidence="2" key="1">
    <citation type="submission" date="2022-05" db="EMBL/GenBank/DDBJ databases">
        <title>Novel bacterial taxa in a minimal lignocellulolytic consortium and its capacity to transform plastics disclosed by genome-resolved metagenomics.</title>
        <authorList>
            <person name="Rodriguez C.A.D."/>
            <person name="Diaz-Garcia L."/>
            <person name="Herrera K."/>
            <person name="Tarazona N.A."/>
            <person name="Sproer C."/>
            <person name="Overmann J."/>
            <person name="Jimenez D.J."/>
        </authorList>
    </citation>
    <scope>NUCLEOTIDE SEQUENCE</scope>
    <source>
        <strain evidence="2">MAG5</strain>
    </source>
</reference>
<dbReference type="KEGG" id="plig:NAG76_08745"/>
<dbReference type="PANTHER" id="PTHR37305">
    <property type="entry name" value="INTEGRAL MEMBRANE PROTEIN-RELATED"/>
    <property type="match status" value="1"/>
</dbReference>
<feature type="transmembrane region" description="Helical" evidence="1">
    <location>
        <begin position="20"/>
        <end position="37"/>
    </location>
</feature>
<dbReference type="CDD" id="cd21809">
    <property type="entry name" value="ABC-2_lan_permease-like"/>
    <property type="match status" value="1"/>
</dbReference>
<dbReference type="Proteomes" id="UP001056756">
    <property type="component" value="Chromosome"/>
</dbReference>
<proteinExistence type="predicted"/>
<dbReference type="Pfam" id="PF12730">
    <property type="entry name" value="ABC2_membrane_4"/>
    <property type="match status" value="1"/>
</dbReference>